<dbReference type="AlphaFoldDB" id="A0A9D9HCJ9"/>
<gene>
    <name evidence="1" type="ORF">IAC23_04460</name>
</gene>
<name>A0A9D9HCJ9_9BACT</name>
<evidence type="ECO:0000313" key="2">
    <source>
        <dbReference type="Proteomes" id="UP000823619"/>
    </source>
</evidence>
<dbReference type="PANTHER" id="PTHR41317">
    <property type="entry name" value="PD-(D_E)XK NUCLEASE FAMILY TRANSPOSASE"/>
    <property type="match status" value="1"/>
</dbReference>
<evidence type="ECO:0000313" key="1">
    <source>
        <dbReference type="EMBL" id="MBO8444933.1"/>
    </source>
</evidence>
<protein>
    <recommendedName>
        <fullName evidence="3">Transposase</fullName>
    </recommendedName>
</protein>
<dbReference type="Proteomes" id="UP000823619">
    <property type="component" value="Unassembled WGS sequence"/>
</dbReference>
<comment type="caution">
    <text evidence="1">The sequence shown here is derived from an EMBL/GenBank/DDBJ whole genome shotgun (WGS) entry which is preliminary data.</text>
</comment>
<sequence length="131" mass="14908">MEWQITMQRFVDILTDSGFKAEKEPFLQFFRACEIAMFDSDTKLLYEKDMITERDYYNIINTARKTGISAGMERGLQKGLQQGLQRGMESGLKKGREEEKVSIARAMKAKGISSQMIAELTGIPEDEIADL</sequence>
<accession>A0A9D9HCJ9</accession>
<proteinExistence type="predicted"/>
<evidence type="ECO:0008006" key="3">
    <source>
        <dbReference type="Google" id="ProtNLM"/>
    </source>
</evidence>
<dbReference type="EMBL" id="JADIMO010000051">
    <property type="protein sequence ID" value="MBO8444933.1"/>
    <property type="molecule type" value="Genomic_DNA"/>
</dbReference>
<reference evidence="1" key="1">
    <citation type="submission" date="2020-10" db="EMBL/GenBank/DDBJ databases">
        <authorList>
            <person name="Gilroy R."/>
        </authorList>
    </citation>
    <scope>NUCLEOTIDE SEQUENCE</scope>
    <source>
        <strain evidence="1">D5-748</strain>
    </source>
</reference>
<dbReference type="PANTHER" id="PTHR41317:SF1">
    <property type="entry name" value="PD-(D_E)XK NUCLEASE FAMILY TRANSPOSASE"/>
    <property type="match status" value="1"/>
</dbReference>
<reference evidence="1" key="2">
    <citation type="journal article" date="2021" name="PeerJ">
        <title>Extensive microbial diversity within the chicken gut microbiome revealed by metagenomics and culture.</title>
        <authorList>
            <person name="Gilroy R."/>
            <person name="Ravi A."/>
            <person name="Getino M."/>
            <person name="Pursley I."/>
            <person name="Horton D.L."/>
            <person name="Alikhan N.F."/>
            <person name="Baker D."/>
            <person name="Gharbi K."/>
            <person name="Hall N."/>
            <person name="Watson M."/>
            <person name="Adriaenssens E.M."/>
            <person name="Foster-Nyarko E."/>
            <person name="Jarju S."/>
            <person name="Secka A."/>
            <person name="Antonio M."/>
            <person name="Oren A."/>
            <person name="Chaudhuri R.R."/>
            <person name="La Ragione R."/>
            <person name="Hildebrand F."/>
            <person name="Pallen M.J."/>
        </authorList>
    </citation>
    <scope>NUCLEOTIDE SEQUENCE</scope>
    <source>
        <strain evidence="1">D5-748</strain>
    </source>
</reference>
<organism evidence="1 2">
    <name type="scientific">Candidatus Cryptobacteroides merdavium</name>
    <dbReference type="NCBI Taxonomy" id="2840769"/>
    <lineage>
        <taxon>Bacteria</taxon>
        <taxon>Pseudomonadati</taxon>
        <taxon>Bacteroidota</taxon>
        <taxon>Bacteroidia</taxon>
        <taxon>Bacteroidales</taxon>
        <taxon>Candidatus Cryptobacteroides</taxon>
    </lineage>
</organism>